<comment type="similarity">
    <text evidence="1">Belongs to the 'phage' integrase family.</text>
</comment>
<evidence type="ECO:0000256" key="2">
    <source>
        <dbReference type="ARBA" id="ARBA00022908"/>
    </source>
</evidence>
<dbReference type="InterPro" id="IPR028259">
    <property type="entry name" value="AP2-like_int_N"/>
</dbReference>
<dbReference type="InterPro" id="IPR010998">
    <property type="entry name" value="Integrase_recombinase_N"/>
</dbReference>
<dbReference type="InterPro" id="IPR013762">
    <property type="entry name" value="Integrase-like_cat_sf"/>
</dbReference>
<keyword evidence="4" id="KW-0233">DNA recombination</keyword>
<dbReference type="Pfam" id="PF00589">
    <property type="entry name" value="Phage_integrase"/>
    <property type="match status" value="1"/>
</dbReference>
<dbReference type="InterPro" id="IPR002104">
    <property type="entry name" value="Integrase_catalytic"/>
</dbReference>
<evidence type="ECO:0000313" key="5">
    <source>
        <dbReference type="EMBL" id="MBC6498794.1"/>
    </source>
</evidence>
<keyword evidence="2" id="KW-0229">DNA integration</keyword>
<protein>
    <submittedName>
        <fullName evidence="5">Site-specific integrase</fullName>
    </submittedName>
</protein>
<dbReference type="Proteomes" id="UP000650485">
    <property type="component" value="Unassembled WGS sequence"/>
</dbReference>
<dbReference type="EMBL" id="JACSZT010000007">
    <property type="protein sequence ID" value="MBC6498794.1"/>
    <property type="molecule type" value="Genomic_DNA"/>
</dbReference>
<dbReference type="Pfam" id="PF14659">
    <property type="entry name" value="Phage_int_SAM_3"/>
    <property type="match status" value="1"/>
</dbReference>
<comment type="caution">
    <text evidence="5">The sequence shown here is derived from an EMBL/GenBank/DDBJ whole genome shotgun (WGS) entry which is preliminary data.</text>
</comment>
<dbReference type="Pfam" id="PF14657">
    <property type="entry name" value="Arm-DNA-bind_4"/>
    <property type="match status" value="1"/>
</dbReference>
<accession>A0A3R5YU64</accession>
<dbReference type="Gene3D" id="1.10.150.130">
    <property type="match status" value="1"/>
</dbReference>
<name>A0A3R5YU64_WEICO</name>
<dbReference type="CDD" id="cd01189">
    <property type="entry name" value="INT_ICEBs1_C_like"/>
    <property type="match status" value="1"/>
</dbReference>
<reference evidence="5" key="1">
    <citation type="submission" date="2020-08" db="EMBL/GenBank/DDBJ databases">
        <title>Complete genome sequence of Weissella confusa strain FS54 provides insights into metabolic potential.</title>
        <authorList>
            <person name="Fhoula I."/>
            <person name="Najjari A."/>
            <person name="Lekired A."/>
            <person name="Bessrour-Aouam N."/>
            <person name="Jaballah S."/>
            <person name="Klibi N."/>
            <person name="Ouzari H.-I."/>
        </authorList>
    </citation>
    <scope>NUCLEOTIDE SEQUENCE</scope>
    <source>
        <strain evidence="5">FS54</strain>
    </source>
</reference>
<dbReference type="SUPFAM" id="SSF56349">
    <property type="entry name" value="DNA breaking-rejoining enzymes"/>
    <property type="match status" value="1"/>
</dbReference>
<dbReference type="GO" id="GO:0003677">
    <property type="term" value="F:DNA binding"/>
    <property type="evidence" value="ECO:0007669"/>
    <property type="project" value="UniProtKB-KW"/>
</dbReference>
<organism evidence="5 6">
    <name type="scientific">Weissella confusa</name>
    <name type="common">Lactobacillus confusus</name>
    <dbReference type="NCBI Taxonomy" id="1583"/>
    <lineage>
        <taxon>Bacteria</taxon>
        <taxon>Bacillati</taxon>
        <taxon>Bacillota</taxon>
        <taxon>Bacilli</taxon>
        <taxon>Lactobacillales</taxon>
        <taxon>Lactobacillaceae</taxon>
        <taxon>Weissella</taxon>
    </lineage>
</organism>
<dbReference type="PROSITE" id="PS51898">
    <property type="entry name" value="TYR_RECOMBINASE"/>
    <property type="match status" value="1"/>
</dbReference>
<proteinExistence type="inferred from homology"/>
<evidence type="ECO:0000256" key="1">
    <source>
        <dbReference type="ARBA" id="ARBA00008857"/>
    </source>
</evidence>
<dbReference type="PANTHER" id="PTHR30349">
    <property type="entry name" value="PHAGE INTEGRASE-RELATED"/>
    <property type="match status" value="1"/>
</dbReference>
<dbReference type="GO" id="GO:0006310">
    <property type="term" value="P:DNA recombination"/>
    <property type="evidence" value="ECO:0007669"/>
    <property type="project" value="UniProtKB-KW"/>
</dbReference>
<dbReference type="InterPro" id="IPR004107">
    <property type="entry name" value="Integrase_SAM-like_N"/>
</dbReference>
<evidence type="ECO:0000313" key="6">
    <source>
        <dbReference type="Proteomes" id="UP000650485"/>
    </source>
</evidence>
<evidence type="ECO:0000256" key="3">
    <source>
        <dbReference type="ARBA" id="ARBA00023125"/>
    </source>
</evidence>
<dbReference type="GO" id="GO:0015074">
    <property type="term" value="P:DNA integration"/>
    <property type="evidence" value="ECO:0007669"/>
    <property type="project" value="UniProtKB-KW"/>
</dbReference>
<gene>
    <name evidence="5" type="ORF">H7R52_08900</name>
</gene>
<dbReference type="InterPro" id="IPR050090">
    <property type="entry name" value="Tyrosine_recombinase_XerCD"/>
</dbReference>
<dbReference type="AlphaFoldDB" id="A0A3R5YU64"/>
<evidence type="ECO:0000256" key="4">
    <source>
        <dbReference type="ARBA" id="ARBA00023172"/>
    </source>
</evidence>
<dbReference type="Gene3D" id="1.10.443.10">
    <property type="entry name" value="Intergrase catalytic core"/>
    <property type="match status" value="1"/>
</dbReference>
<dbReference type="InterPro" id="IPR011010">
    <property type="entry name" value="DNA_brk_join_enz"/>
</dbReference>
<keyword evidence="3" id="KW-0238">DNA-binding</keyword>
<dbReference type="PANTHER" id="PTHR30349:SF64">
    <property type="entry name" value="PROPHAGE INTEGRASE INTD-RELATED"/>
    <property type="match status" value="1"/>
</dbReference>
<sequence length="381" mass="43931">MTISKNLNGTYSVRIRFTNNEGKAKEKKKSGFANKTLASHWERQTLNDIENGVYDALGNNTTMDELVASWFDEYKRGRREVTIAKVRRMFDMYVLTPEWFKGKRVNKLTKQDVQRWVNDLASKHSTYKKQVGYFKRVIELGVSLELLPDNPFNNIRYPDAVAKPTHDDRVDFYDREQLQQFIHAIEQKYHTPETVYKQAYLRTLAMTGMRNGELRAVTWSDLHLDGIRPYIDVNKTMSEVTGQGVVIDKPKTEAGKRTVYIDNKTRQLLIRWRAVQGQRLMRRGLPADAVWTNQRLTGRISSNQPREWLLSAIKGTDVPRTNIHGLRHTYITLAVQAGMDIKTLQAQVGHDDINTTLNVYAAVTADMRATTVDKFTSLVNF</sequence>
<dbReference type="RefSeq" id="WP_118704528.1">
    <property type="nucleotide sequence ID" value="NZ_CABJBN010000011.1"/>
</dbReference>